<dbReference type="InterPro" id="IPR000032">
    <property type="entry name" value="HPr-like"/>
</dbReference>
<dbReference type="PANTHER" id="PTHR33705">
    <property type="entry name" value="PHOSPHOCARRIER PROTEIN HPR"/>
    <property type="match status" value="1"/>
</dbReference>
<dbReference type="PROSITE" id="PS00369">
    <property type="entry name" value="PTS_HPR_HIS"/>
    <property type="match status" value="1"/>
</dbReference>
<dbReference type="PROSITE" id="PS51350">
    <property type="entry name" value="PTS_HPR_DOM"/>
    <property type="match status" value="1"/>
</dbReference>
<dbReference type="Pfam" id="PF00381">
    <property type="entry name" value="PTS-HPr"/>
    <property type="match status" value="1"/>
</dbReference>
<dbReference type="RefSeq" id="WP_077685002.1">
    <property type="nucleotide sequence ID" value="NZ_CP019606.1"/>
</dbReference>
<dbReference type="GO" id="GO:0009401">
    <property type="term" value="P:phosphoenolpyruvate-dependent sugar phosphotransferase system"/>
    <property type="evidence" value="ECO:0007669"/>
    <property type="project" value="UniProtKB-KW"/>
</dbReference>
<evidence type="ECO:0000256" key="1">
    <source>
        <dbReference type="ARBA" id="ARBA00003681"/>
    </source>
</evidence>
<evidence type="ECO:0000313" key="7">
    <source>
        <dbReference type="EMBL" id="AQP46694.1"/>
    </source>
</evidence>
<name>A0A1Q2CKQ8_9ACTN</name>
<keyword evidence="4" id="KW-0963">Cytoplasm</keyword>
<proteinExistence type="predicted"/>
<dbReference type="PRINTS" id="PR00107">
    <property type="entry name" value="PHOSPHOCPHPR"/>
</dbReference>
<dbReference type="InterPro" id="IPR050399">
    <property type="entry name" value="HPr"/>
</dbReference>
<dbReference type="OrthoDB" id="9809047at2"/>
<dbReference type="AlphaFoldDB" id="A0A1Q2CKQ8"/>
<evidence type="ECO:0000259" key="6">
    <source>
        <dbReference type="PROSITE" id="PS51350"/>
    </source>
</evidence>
<dbReference type="KEGG" id="tes:BW730_03280"/>
<comment type="subcellular location">
    <subcellularLocation>
        <location evidence="2">Cytoplasm</location>
    </subcellularLocation>
</comment>
<feature type="domain" description="HPr" evidence="6">
    <location>
        <begin position="1"/>
        <end position="88"/>
    </location>
</feature>
<dbReference type="GO" id="GO:0005737">
    <property type="term" value="C:cytoplasm"/>
    <property type="evidence" value="ECO:0007669"/>
    <property type="project" value="UniProtKB-SubCell"/>
</dbReference>
<organism evidence="7 8">
    <name type="scientific">Tessaracoccus aquimaris</name>
    <dbReference type="NCBI Taxonomy" id="1332264"/>
    <lineage>
        <taxon>Bacteria</taxon>
        <taxon>Bacillati</taxon>
        <taxon>Actinomycetota</taxon>
        <taxon>Actinomycetes</taxon>
        <taxon>Propionibacteriales</taxon>
        <taxon>Propionibacteriaceae</taxon>
        <taxon>Tessaracoccus</taxon>
    </lineage>
</organism>
<reference evidence="8" key="1">
    <citation type="submission" date="2017-02" db="EMBL/GenBank/DDBJ databases">
        <title>Tessaracoccus aquaemaris sp. nov., isolated from the intestine of a Korean rockfish, Sebastes schlegelii, in a marine aquaculture pond.</title>
        <authorList>
            <person name="Tak E.J."/>
            <person name="Bae J.-W."/>
        </authorList>
    </citation>
    <scope>NUCLEOTIDE SEQUENCE [LARGE SCALE GENOMIC DNA]</scope>
    <source>
        <strain evidence="8">NSG39</strain>
    </source>
</reference>
<keyword evidence="5" id="KW-0598">Phosphotransferase system</keyword>
<accession>A0A1Q2CKQ8</accession>
<dbReference type="Gene3D" id="3.30.1340.10">
    <property type="entry name" value="HPr-like"/>
    <property type="match status" value="1"/>
</dbReference>
<comment type="function">
    <text evidence="1">General (non sugar-specific) component of the phosphoenolpyruvate-dependent sugar phosphotransferase system (sugar PTS). This major carbohydrate active-transport system catalyzes the phosphorylation of incoming sugar substrates concomitantly with their translocation across the cell membrane. The phosphoryl group from phosphoenolpyruvate (PEP) is transferred to the phosphoryl carrier protein HPr by enzyme I. Phospho-HPr then transfers it to the PTS EIIA domain.</text>
</comment>
<dbReference type="InterPro" id="IPR035895">
    <property type="entry name" value="HPr-like_sf"/>
</dbReference>
<protein>
    <recommendedName>
        <fullName evidence="3">Phosphocarrier protein HPr</fullName>
    </recommendedName>
</protein>
<dbReference type="CDD" id="cd00367">
    <property type="entry name" value="PTS-HPr_like"/>
    <property type="match status" value="1"/>
</dbReference>
<dbReference type="SUPFAM" id="SSF55594">
    <property type="entry name" value="HPr-like"/>
    <property type="match status" value="1"/>
</dbReference>
<dbReference type="Proteomes" id="UP000188145">
    <property type="component" value="Chromosome"/>
</dbReference>
<dbReference type="STRING" id="1332264.BW730_03280"/>
<evidence type="ECO:0000256" key="4">
    <source>
        <dbReference type="ARBA" id="ARBA00022490"/>
    </source>
</evidence>
<dbReference type="PANTHER" id="PTHR33705:SF2">
    <property type="entry name" value="PHOSPHOCARRIER PROTEIN NPR"/>
    <property type="match status" value="1"/>
</dbReference>
<evidence type="ECO:0000313" key="8">
    <source>
        <dbReference type="Proteomes" id="UP000188145"/>
    </source>
</evidence>
<sequence>MASKTVIVGSTVGLHARPASLVAQAAAEYDDDITLRLTDMDVDDAVDAGSSMMIMTLGAENGDEVIVESDNEEAVEAIAALIEKNLDE</sequence>
<dbReference type="InterPro" id="IPR001020">
    <property type="entry name" value="PTS_HPr_His_P_site"/>
</dbReference>
<evidence type="ECO:0000256" key="2">
    <source>
        <dbReference type="ARBA" id="ARBA00004496"/>
    </source>
</evidence>
<dbReference type="EMBL" id="CP019606">
    <property type="protein sequence ID" value="AQP46694.1"/>
    <property type="molecule type" value="Genomic_DNA"/>
</dbReference>
<keyword evidence="8" id="KW-1185">Reference proteome</keyword>
<gene>
    <name evidence="7" type="ORF">BW730_03280</name>
</gene>
<evidence type="ECO:0000256" key="3">
    <source>
        <dbReference type="ARBA" id="ARBA00020422"/>
    </source>
</evidence>
<dbReference type="NCBIfam" id="TIGR01003">
    <property type="entry name" value="PTS_HPr_family"/>
    <property type="match status" value="1"/>
</dbReference>
<evidence type="ECO:0000256" key="5">
    <source>
        <dbReference type="ARBA" id="ARBA00022683"/>
    </source>
</evidence>